<gene>
    <name evidence="2" type="ORF">Asi03nite_59780</name>
</gene>
<evidence type="ECO:0000313" key="2">
    <source>
        <dbReference type="EMBL" id="GIF08440.1"/>
    </source>
</evidence>
<organism evidence="2 3">
    <name type="scientific">Actinoplanes siamensis</name>
    <dbReference type="NCBI Taxonomy" id="1223317"/>
    <lineage>
        <taxon>Bacteria</taxon>
        <taxon>Bacillati</taxon>
        <taxon>Actinomycetota</taxon>
        <taxon>Actinomycetes</taxon>
        <taxon>Micromonosporales</taxon>
        <taxon>Micromonosporaceae</taxon>
        <taxon>Actinoplanes</taxon>
    </lineage>
</organism>
<dbReference type="EMBL" id="BOMW01000063">
    <property type="protein sequence ID" value="GIF08440.1"/>
    <property type="molecule type" value="Genomic_DNA"/>
</dbReference>
<sequence length="97" mass="10267">MSRVAASITVSRVAALTVPPVSARDTVDTETPAARAMSCTVVRATLIPRPVLGSRQHNFRKLTVSKLAFGNSAIARWDGDGAHSSAVPGRRGRRGSR</sequence>
<keyword evidence="3" id="KW-1185">Reference proteome</keyword>
<reference evidence="2" key="1">
    <citation type="submission" date="2021-01" db="EMBL/GenBank/DDBJ databases">
        <title>Whole genome shotgun sequence of Actinoplanes siamensis NBRC 109076.</title>
        <authorList>
            <person name="Komaki H."/>
            <person name="Tamura T."/>
        </authorList>
    </citation>
    <scope>NUCLEOTIDE SEQUENCE</scope>
    <source>
        <strain evidence="2">NBRC 109076</strain>
    </source>
</reference>
<dbReference type="Proteomes" id="UP000629619">
    <property type="component" value="Unassembled WGS sequence"/>
</dbReference>
<comment type="caution">
    <text evidence="2">The sequence shown here is derived from an EMBL/GenBank/DDBJ whole genome shotgun (WGS) entry which is preliminary data.</text>
</comment>
<dbReference type="AlphaFoldDB" id="A0A919TP07"/>
<feature type="region of interest" description="Disordered" evidence="1">
    <location>
        <begin position="78"/>
        <end position="97"/>
    </location>
</feature>
<protein>
    <submittedName>
        <fullName evidence="2">Uncharacterized protein</fullName>
    </submittedName>
</protein>
<name>A0A919TP07_9ACTN</name>
<evidence type="ECO:0000313" key="3">
    <source>
        <dbReference type="Proteomes" id="UP000629619"/>
    </source>
</evidence>
<evidence type="ECO:0000256" key="1">
    <source>
        <dbReference type="SAM" id="MobiDB-lite"/>
    </source>
</evidence>
<proteinExistence type="predicted"/>
<accession>A0A919TP07</accession>